<evidence type="ECO:0000256" key="3">
    <source>
        <dbReference type="ARBA" id="ARBA00012058"/>
    </source>
</evidence>
<feature type="binding site" evidence="9">
    <location>
        <position position="374"/>
    </location>
    <ligand>
        <name>(2R)-2-phosphoglycerate</name>
        <dbReference type="ChEBI" id="CHEBI:58289"/>
    </ligand>
</feature>
<evidence type="ECO:0000256" key="5">
    <source>
        <dbReference type="ARBA" id="ARBA00022525"/>
    </source>
</evidence>
<comment type="similarity">
    <text evidence="2 9">Belongs to the enolase family.</text>
</comment>
<evidence type="ECO:0000256" key="7">
    <source>
        <dbReference type="ARBA" id="ARBA00023152"/>
    </source>
</evidence>
<dbReference type="Pfam" id="PF00113">
    <property type="entry name" value="Enolase_C"/>
    <property type="match status" value="1"/>
</dbReference>
<dbReference type="PANTHER" id="PTHR11902:SF1">
    <property type="entry name" value="ENOLASE"/>
    <property type="match status" value="1"/>
</dbReference>
<feature type="domain" description="Enolase C-terminal TIM barrel" evidence="13">
    <location>
        <begin position="141"/>
        <end position="416"/>
    </location>
</feature>
<feature type="binding site" evidence="11">
    <location>
        <position position="395"/>
    </location>
    <ligand>
        <name>substrate</name>
    </ligand>
</feature>
<dbReference type="PATRIC" id="fig|1619097.3.peg.57"/>
<dbReference type="SFLD" id="SFLDF00002">
    <property type="entry name" value="enolase"/>
    <property type="match status" value="1"/>
</dbReference>
<dbReference type="PANTHER" id="PTHR11902">
    <property type="entry name" value="ENOLASE"/>
    <property type="match status" value="1"/>
</dbReference>
<evidence type="ECO:0000259" key="14">
    <source>
        <dbReference type="SMART" id="SM01193"/>
    </source>
</evidence>
<dbReference type="InterPro" id="IPR020809">
    <property type="entry name" value="Enolase_CS"/>
</dbReference>
<dbReference type="CDD" id="cd03313">
    <property type="entry name" value="enolase"/>
    <property type="match status" value="1"/>
</dbReference>
<dbReference type="Gene3D" id="3.30.390.10">
    <property type="entry name" value="Enolase-like, N-terminal domain"/>
    <property type="match status" value="1"/>
</dbReference>
<dbReference type="GO" id="GO:0004634">
    <property type="term" value="F:phosphopyruvate hydratase activity"/>
    <property type="evidence" value="ECO:0007669"/>
    <property type="project" value="UniProtKB-UniRule"/>
</dbReference>
<dbReference type="InterPro" id="IPR029017">
    <property type="entry name" value="Enolase-like_N"/>
</dbReference>
<keyword evidence="6 9" id="KW-0460">Magnesium</keyword>
<feature type="binding site" evidence="11">
    <location>
        <position position="157"/>
    </location>
    <ligand>
        <name>substrate</name>
    </ligand>
</feature>
<dbReference type="SUPFAM" id="SSF54826">
    <property type="entry name" value="Enolase N-terminal domain-like"/>
    <property type="match status" value="1"/>
</dbReference>
<dbReference type="Gene3D" id="3.20.20.120">
    <property type="entry name" value="Enolase-like C-terminal domain"/>
    <property type="match status" value="1"/>
</dbReference>
<dbReference type="NCBIfam" id="TIGR01060">
    <property type="entry name" value="eno"/>
    <property type="match status" value="1"/>
</dbReference>
<dbReference type="GO" id="GO:0000015">
    <property type="term" value="C:phosphopyruvate hydratase complex"/>
    <property type="evidence" value="ECO:0007669"/>
    <property type="project" value="InterPro"/>
</dbReference>
<evidence type="ECO:0000256" key="10">
    <source>
        <dbReference type="PIRSR" id="PIRSR001400-1"/>
    </source>
</evidence>
<evidence type="ECO:0000256" key="6">
    <source>
        <dbReference type="ARBA" id="ARBA00022842"/>
    </source>
</evidence>
<evidence type="ECO:0000256" key="11">
    <source>
        <dbReference type="PIRSR" id="PIRSR001400-2"/>
    </source>
</evidence>
<feature type="binding site" evidence="9">
    <location>
        <position position="373"/>
    </location>
    <ligand>
        <name>(2R)-2-phosphoglycerate</name>
        <dbReference type="ChEBI" id="CHEBI:58289"/>
    </ligand>
</feature>
<evidence type="ECO:0000256" key="9">
    <source>
        <dbReference type="HAMAP-Rule" id="MF_00318"/>
    </source>
</evidence>
<dbReference type="HAMAP" id="MF_00318">
    <property type="entry name" value="Enolase"/>
    <property type="match status" value="1"/>
</dbReference>
<evidence type="ECO:0000256" key="1">
    <source>
        <dbReference type="ARBA" id="ARBA00005031"/>
    </source>
</evidence>
<dbReference type="EMBL" id="LBQH01000004">
    <property type="protein sequence ID" value="KKP78081.1"/>
    <property type="molecule type" value="Genomic_DNA"/>
</dbReference>
<accession>A0A0G0CPD6</accession>
<feature type="binding site" evidence="9 12">
    <location>
        <position position="247"/>
    </location>
    <ligand>
        <name>Mg(2+)</name>
        <dbReference type="ChEBI" id="CHEBI:18420"/>
    </ligand>
</feature>
<dbReference type="SUPFAM" id="SSF51604">
    <property type="entry name" value="Enolase C-terminal domain-like"/>
    <property type="match status" value="1"/>
</dbReference>
<dbReference type="GO" id="GO:0009986">
    <property type="term" value="C:cell surface"/>
    <property type="evidence" value="ECO:0007669"/>
    <property type="project" value="UniProtKB-SubCell"/>
</dbReference>
<comment type="function">
    <text evidence="9">Catalyzes the reversible conversion of 2-phosphoglycerate (2-PG) into phosphoenolpyruvate (PEP). It is essential for the degradation of carbohydrates via glycolysis.</text>
</comment>
<evidence type="ECO:0000256" key="2">
    <source>
        <dbReference type="ARBA" id="ARBA00009604"/>
    </source>
</evidence>
<evidence type="ECO:0000256" key="12">
    <source>
        <dbReference type="PIRSR" id="PIRSR001400-3"/>
    </source>
</evidence>
<feature type="binding site" evidence="9 12">
    <location>
        <position position="319"/>
    </location>
    <ligand>
        <name>Mg(2+)</name>
        <dbReference type="ChEBI" id="CHEBI:18420"/>
    </ligand>
</feature>
<proteinExistence type="inferred from homology"/>
<protein>
    <recommendedName>
        <fullName evidence="4 9">Enolase</fullName>
        <ecNumber evidence="3 9">4.2.1.11</ecNumber>
    </recommendedName>
    <alternativeName>
        <fullName evidence="9">2-phospho-D-glycerate hydro-lyase</fullName>
    </alternativeName>
    <alternativeName>
        <fullName evidence="9">2-phosphoglycerate dehydratase</fullName>
    </alternativeName>
</protein>
<dbReference type="GO" id="GO:0000287">
    <property type="term" value="F:magnesium ion binding"/>
    <property type="evidence" value="ECO:0007669"/>
    <property type="project" value="UniProtKB-UniRule"/>
</dbReference>
<dbReference type="SMART" id="SM01192">
    <property type="entry name" value="Enolase_C"/>
    <property type="match status" value="1"/>
</dbReference>
<feature type="binding site" evidence="9 12">
    <location>
        <position position="292"/>
    </location>
    <ligand>
        <name>Mg(2+)</name>
        <dbReference type="ChEBI" id="CHEBI:18420"/>
    </ligand>
</feature>
<dbReference type="PRINTS" id="PR00148">
    <property type="entry name" value="ENOLASE"/>
</dbReference>
<keyword evidence="9 12" id="KW-0479">Metal-binding</keyword>
<keyword evidence="9" id="KW-0963">Cytoplasm</keyword>
<dbReference type="UniPathway" id="UPA00109">
    <property type="reaction ID" value="UER00187"/>
</dbReference>
<feature type="binding site" evidence="11">
    <location>
        <position position="319"/>
    </location>
    <ligand>
        <name>substrate</name>
    </ligand>
</feature>
<dbReference type="PIRSF" id="PIRSF001400">
    <property type="entry name" value="Enolase"/>
    <property type="match status" value="1"/>
</dbReference>
<dbReference type="Proteomes" id="UP000034816">
    <property type="component" value="Unassembled WGS sequence"/>
</dbReference>
<evidence type="ECO:0000256" key="8">
    <source>
        <dbReference type="ARBA" id="ARBA00023239"/>
    </source>
</evidence>
<dbReference type="Pfam" id="PF03952">
    <property type="entry name" value="Enolase_N"/>
    <property type="match status" value="1"/>
</dbReference>
<dbReference type="SMART" id="SM01193">
    <property type="entry name" value="Enolase_N"/>
    <property type="match status" value="1"/>
</dbReference>
<feature type="binding site" evidence="11">
    <location>
        <begin position="371"/>
        <end position="374"/>
    </location>
    <ligand>
        <name>substrate</name>
    </ligand>
</feature>
<feature type="binding site" evidence="11">
    <location>
        <position position="292"/>
    </location>
    <ligand>
        <name>substrate</name>
    </ligand>
</feature>
<feature type="active site" description="Proton donor" evidence="9 10">
    <location>
        <position position="209"/>
    </location>
</feature>
<keyword evidence="5 9" id="KW-0964">Secreted</keyword>
<feature type="binding site" evidence="9">
    <location>
        <position position="165"/>
    </location>
    <ligand>
        <name>(2R)-2-phosphoglycerate</name>
        <dbReference type="ChEBI" id="CHEBI:58289"/>
    </ligand>
</feature>
<dbReference type="InterPro" id="IPR020810">
    <property type="entry name" value="Enolase_C"/>
</dbReference>
<feature type="active site" description="Proton acceptor" evidence="9 10">
    <location>
        <position position="344"/>
    </location>
</feature>
<evidence type="ECO:0000313" key="16">
    <source>
        <dbReference type="Proteomes" id="UP000034816"/>
    </source>
</evidence>
<dbReference type="EC" id="4.2.1.11" evidence="3 9"/>
<dbReference type="PROSITE" id="PS00164">
    <property type="entry name" value="ENOLASE"/>
    <property type="match status" value="1"/>
</dbReference>
<dbReference type="GO" id="GO:0005576">
    <property type="term" value="C:extracellular region"/>
    <property type="evidence" value="ECO:0007669"/>
    <property type="project" value="UniProtKB-SubCell"/>
</dbReference>
<dbReference type="InterPro" id="IPR020811">
    <property type="entry name" value="Enolase_N"/>
</dbReference>
<evidence type="ECO:0000256" key="4">
    <source>
        <dbReference type="ARBA" id="ARBA00017068"/>
    </source>
</evidence>
<keyword evidence="7 9" id="KW-0324">Glycolysis</keyword>
<comment type="catalytic activity">
    <reaction evidence="9">
        <text>(2R)-2-phosphoglycerate = phosphoenolpyruvate + H2O</text>
        <dbReference type="Rhea" id="RHEA:10164"/>
        <dbReference type="ChEBI" id="CHEBI:15377"/>
        <dbReference type="ChEBI" id="CHEBI:58289"/>
        <dbReference type="ChEBI" id="CHEBI:58702"/>
        <dbReference type="EC" id="4.2.1.11"/>
    </reaction>
</comment>
<feature type="binding site" evidence="9">
    <location>
        <position position="395"/>
    </location>
    <ligand>
        <name>(2R)-2-phosphoglycerate</name>
        <dbReference type="ChEBI" id="CHEBI:58289"/>
    </ligand>
</feature>
<gene>
    <name evidence="9" type="primary">eno</name>
    <name evidence="15" type="ORF">UR73_C0004G0002</name>
</gene>
<feature type="domain" description="Enolase N-terminal" evidence="14">
    <location>
        <begin position="3"/>
        <end position="128"/>
    </location>
</feature>
<comment type="pathway">
    <text evidence="1 9">Carbohydrate degradation; glycolysis; pyruvate from D-glyceraldehyde 3-phosphate: step 4/5.</text>
</comment>
<organism evidence="15 16">
    <name type="scientific">candidate division WS6 bacterium GW2011_GWF1_35_23</name>
    <dbReference type="NCBI Taxonomy" id="1619097"/>
    <lineage>
        <taxon>Bacteria</taxon>
        <taxon>Candidatus Dojkabacteria</taxon>
    </lineage>
</organism>
<feature type="binding site" evidence="9">
    <location>
        <position position="344"/>
    </location>
    <ligand>
        <name>(2R)-2-phosphoglycerate</name>
        <dbReference type="ChEBI" id="CHEBI:58289"/>
    </ligand>
</feature>
<dbReference type="InterPro" id="IPR036849">
    <property type="entry name" value="Enolase-like_C_sf"/>
</dbReference>
<name>A0A0G0CPD6_9BACT</name>
<evidence type="ECO:0000313" key="15">
    <source>
        <dbReference type="EMBL" id="KKP78081.1"/>
    </source>
</evidence>
<dbReference type="AlphaFoldDB" id="A0A0G0CPD6"/>
<evidence type="ECO:0000259" key="13">
    <source>
        <dbReference type="SMART" id="SM01192"/>
    </source>
</evidence>
<dbReference type="GO" id="GO:0006096">
    <property type="term" value="P:glycolytic process"/>
    <property type="evidence" value="ECO:0007669"/>
    <property type="project" value="UniProtKB-UniRule"/>
</dbReference>
<comment type="cofactor">
    <cofactor evidence="12">
        <name>Mg(2+)</name>
        <dbReference type="ChEBI" id="CHEBI:18420"/>
    </cofactor>
    <text evidence="12">Mg(2+) is required for catalysis and for stabilizing the dimer.</text>
</comment>
<dbReference type="SFLD" id="SFLDS00001">
    <property type="entry name" value="Enolase"/>
    <property type="match status" value="1"/>
</dbReference>
<feature type="binding site" evidence="11">
    <location>
        <position position="166"/>
    </location>
    <ligand>
        <name>substrate</name>
    </ligand>
</feature>
<sequence>MKIKNIQAREILDSNGRPTISTEIELLSGDKGVGDVPSGASTGTTEVLELRDQDGLGVTDAVNIINTKIKDSIIEKEFKSQEEFDNHLISLDGTEQKNKLGGNSILSCSMAFCRATANSLGLELYEYISMIYSKENYNPKNFFLPSPLVLVMEGGKHGEWATDIQELMIVPNMEKFKTFENGFRQSIKVFQGIRDILKQKRYSTNVGFEGAFAPSEIKGNKEALDIILQGIQESGYIPGEDFSLALDVAASEIYDKTKEKYILKKEKKEYDTQGWIQFQKELYSNYPLMVLEDPLIEDDWSGWSTITKELGEKYQIVGDDLLTTNTQRIQKGIEEKAMNSVLIKLNQIGSVTETLNAIRLTVENSMVAVISHRSGETNDSFIADLVVGTPATQCKFGGPTRGERLTYSKIQSSFSLCLVLCTKVL</sequence>
<dbReference type="SFLD" id="SFLDG00178">
    <property type="entry name" value="enolase"/>
    <property type="match status" value="1"/>
</dbReference>
<reference evidence="15 16" key="1">
    <citation type="journal article" date="2015" name="Nature">
        <title>rRNA introns, odd ribosomes, and small enigmatic genomes across a large radiation of phyla.</title>
        <authorList>
            <person name="Brown C.T."/>
            <person name="Hug L.A."/>
            <person name="Thomas B.C."/>
            <person name="Sharon I."/>
            <person name="Castelle C.J."/>
            <person name="Singh A."/>
            <person name="Wilkins M.J."/>
            <person name="Williams K.H."/>
            <person name="Banfield J.F."/>
        </authorList>
    </citation>
    <scope>NUCLEOTIDE SEQUENCE [LARGE SCALE GENOMIC DNA]</scope>
</reference>
<comment type="subcellular location">
    <subcellularLocation>
        <location evidence="9">Cytoplasm</location>
    </subcellularLocation>
    <subcellularLocation>
        <location evidence="9">Secreted</location>
    </subcellularLocation>
    <subcellularLocation>
        <location evidence="9">Cell surface</location>
    </subcellularLocation>
    <text evidence="9">Fractions of enolase are present in both the cytoplasm and on the cell surface.</text>
</comment>
<dbReference type="InterPro" id="IPR000941">
    <property type="entry name" value="Enolase"/>
</dbReference>
<comment type="caution">
    <text evidence="15">The sequence shown here is derived from an EMBL/GenBank/DDBJ whole genome shotgun (WGS) entry which is preliminary data.</text>
</comment>
<comment type="cofactor">
    <cofactor evidence="9">
        <name>Mg(2+)</name>
        <dbReference type="ChEBI" id="CHEBI:18420"/>
    </cofactor>
    <text evidence="9">Binds a second Mg(2+) ion via substrate during catalysis.</text>
</comment>
<keyword evidence="8 9" id="KW-0456">Lyase</keyword>